<reference evidence="2 3" key="1">
    <citation type="submission" date="2019-02" db="EMBL/GenBank/DDBJ databases">
        <title>Draft genome sequences of novel Actinobacteria.</title>
        <authorList>
            <person name="Sahin N."/>
            <person name="Ay H."/>
            <person name="Saygin H."/>
        </authorList>
    </citation>
    <scope>NUCLEOTIDE SEQUENCE [LARGE SCALE GENOMIC DNA]</scope>
    <source>
        <strain evidence="2 3">KC201</strain>
    </source>
</reference>
<evidence type="ECO:0000313" key="2">
    <source>
        <dbReference type="EMBL" id="TDC09344.1"/>
    </source>
</evidence>
<evidence type="ECO:0000256" key="1">
    <source>
        <dbReference type="ARBA" id="ARBA00022729"/>
    </source>
</evidence>
<keyword evidence="3" id="KW-1185">Reference proteome</keyword>
<dbReference type="InterPro" id="IPR006059">
    <property type="entry name" value="SBP"/>
</dbReference>
<protein>
    <submittedName>
        <fullName evidence="2">Extracellular solute-binding protein</fullName>
    </submittedName>
</protein>
<dbReference type="Pfam" id="PF13416">
    <property type="entry name" value="SBP_bac_8"/>
    <property type="match status" value="1"/>
</dbReference>
<dbReference type="InterPro" id="IPR019546">
    <property type="entry name" value="TAT_signal_bac_arc"/>
</dbReference>
<dbReference type="GO" id="GO:0030976">
    <property type="term" value="F:thiamine pyrophosphate binding"/>
    <property type="evidence" value="ECO:0007669"/>
    <property type="project" value="TreeGrafter"/>
</dbReference>
<dbReference type="AlphaFoldDB" id="A0A4R4NKW9"/>
<dbReference type="PANTHER" id="PTHR30006:SF2">
    <property type="entry name" value="ABC TRANSPORTER SUBSTRATE-BINDING PROTEIN"/>
    <property type="match status" value="1"/>
</dbReference>
<dbReference type="Proteomes" id="UP000295157">
    <property type="component" value="Unassembled WGS sequence"/>
</dbReference>
<dbReference type="PANTHER" id="PTHR30006">
    <property type="entry name" value="THIAMINE-BINDING PERIPLASMIC PROTEIN-RELATED"/>
    <property type="match status" value="1"/>
</dbReference>
<comment type="caution">
    <text evidence="2">The sequence shown here is derived from an EMBL/GenBank/DDBJ whole genome shotgun (WGS) entry which is preliminary data.</text>
</comment>
<gene>
    <name evidence="2" type="ORF">E1267_07630</name>
</gene>
<dbReference type="OrthoDB" id="9769319at2"/>
<dbReference type="InterPro" id="IPR006311">
    <property type="entry name" value="TAT_signal"/>
</dbReference>
<accession>A0A4R4NKW9</accession>
<dbReference type="SUPFAM" id="SSF53850">
    <property type="entry name" value="Periplasmic binding protein-like II"/>
    <property type="match status" value="1"/>
</dbReference>
<evidence type="ECO:0000313" key="3">
    <source>
        <dbReference type="Proteomes" id="UP000295157"/>
    </source>
</evidence>
<proteinExistence type="predicted"/>
<sequence length="381" mass="41254">MPVSSSTTEGVSSMTGMSDISRRRFLGTAAGAAGLALATACGEVSPQSAAPSASKGGKLTLTMFAFLGGDLGKMPKEFAKEYMASHKNVEIKIYEQSNSVGYTKMLAQKKAAPDRPLVNFGFFNAQTSVQGADDKMFTELDYSAMSNAADIDERFRYDHGIGIGIGIDQLGLLYNKQEITQAPGSWADLWNHAHQGKVALFSFPWYAVYMAAKLNGGGLDNMEPGWELWKREAKQIRLLVESNPQYLNVLSNGTAPLTAYFAGTGQQWINSGAPLTYVVPKEGAIPLPVNLQAVAGQPQSQLEAVHDIINEMLSPKWCARWAETSVEVPANTKAELPGNLAGLPAFSKATSDGFQQIDYGIVGRNNAEWQKRWETDVASRI</sequence>
<organism evidence="2 3">
    <name type="scientific">Nonomuraea longispora</name>
    <dbReference type="NCBI Taxonomy" id="1848320"/>
    <lineage>
        <taxon>Bacteria</taxon>
        <taxon>Bacillati</taxon>
        <taxon>Actinomycetota</taxon>
        <taxon>Actinomycetes</taxon>
        <taxon>Streptosporangiales</taxon>
        <taxon>Streptosporangiaceae</taxon>
        <taxon>Nonomuraea</taxon>
    </lineage>
</organism>
<dbReference type="NCBIfam" id="TIGR01409">
    <property type="entry name" value="TAT_signal_seq"/>
    <property type="match status" value="1"/>
</dbReference>
<dbReference type="Gene3D" id="3.40.190.10">
    <property type="entry name" value="Periplasmic binding protein-like II"/>
    <property type="match status" value="2"/>
</dbReference>
<dbReference type="PROSITE" id="PS51318">
    <property type="entry name" value="TAT"/>
    <property type="match status" value="1"/>
</dbReference>
<dbReference type="GO" id="GO:0015888">
    <property type="term" value="P:thiamine transport"/>
    <property type="evidence" value="ECO:0007669"/>
    <property type="project" value="TreeGrafter"/>
</dbReference>
<keyword evidence="1" id="KW-0732">Signal</keyword>
<dbReference type="EMBL" id="SMJZ01000018">
    <property type="protein sequence ID" value="TDC09344.1"/>
    <property type="molecule type" value="Genomic_DNA"/>
</dbReference>
<name>A0A4R4NKW9_9ACTN</name>
<dbReference type="GO" id="GO:0030975">
    <property type="term" value="F:thiamine binding"/>
    <property type="evidence" value="ECO:0007669"/>
    <property type="project" value="TreeGrafter"/>
</dbReference>
<dbReference type="GO" id="GO:0030288">
    <property type="term" value="C:outer membrane-bounded periplasmic space"/>
    <property type="evidence" value="ECO:0007669"/>
    <property type="project" value="TreeGrafter"/>
</dbReference>